<dbReference type="EMBL" id="UGAW01000002">
    <property type="protein sequence ID" value="STI48062.1"/>
    <property type="molecule type" value="Genomic_DNA"/>
</dbReference>
<dbReference type="AlphaFoldDB" id="A0A376SC35"/>
<organism evidence="1 2">
    <name type="scientific">Escherichia coli</name>
    <dbReference type="NCBI Taxonomy" id="562"/>
    <lineage>
        <taxon>Bacteria</taxon>
        <taxon>Pseudomonadati</taxon>
        <taxon>Pseudomonadota</taxon>
        <taxon>Gammaproteobacteria</taxon>
        <taxon>Enterobacterales</taxon>
        <taxon>Enterobacteriaceae</taxon>
        <taxon>Escherichia</taxon>
    </lineage>
</organism>
<proteinExistence type="predicted"/>
<protein>
    <submittedName>
        <fullName evidence="1">TPR repeat-containing protein</fullName>
    </submittedName>
</protein>
<dbReference type="Proteomes" id="UP000254817">
    <property type="component" value="Unassembled WGS sequence"/>
</dbReference>
<sequence>MTPVKVWQERVEIPTYETGPQDIHPMFLENRVYQGSSGAVYPYGRDRYAERAENPEILAGGCGWENDYIKVMILPETGRSGASRMG</sequence>
<evidence type="ECO:0000313" key="1">
    <source>
        <dbReference type="EMBL" id="STI48062.1"/>
    </source>
</evidence>
<reference evidence="1 2" key="1">
    <citation type="submission" date="2018-06" db="EMBL/GenBank/DDBJ databases">
        <authorList>
            <consortium name="Pathogen Informatics"/>
            <person name="Doyle S."/>
        </authorList>
    </citation>
    <scope>NUCLEOTIDE SEQUENCE [LARGE SCALE GENOMIC DNA]</scope>
    <source>
        <strain evidence="1 2">NCTC11112</strain>
    </source>
</reference>
<gene>
    <name evidence="1" type="ORF">NCTC11112_07292</name>
</gene>
<name>A0A376SC35_ECOLX</name>
<accession>A0A376SC35</accession>
<evidence type="ECO:0000313" key="2">
    <source>
        <dbReference type="Proteomes" id="UP000254817"/>
    </source>
</evidence>